<dbReference type="InterPro" id="IPR003439">
    <property type="entry name" value="ABC_transporter-like_ATP-bd"/>
</dbReference>
<gene>
    <name evidence="5" type="ORF">H9841_05725</name>
</gene>
<dbReference type="InterPro" id="IPR003593">
    <property type="entry name" value="AAA+_ATPase"/>
</dbReference>
<dbReference type="AlphaFoldDB" id="A0A9D2BZD5"/>
<evidence type="ECO:0000256" key="3">
    <source>
        <dbReference type="ARBA" id="ARBA00022840"/>
    </source>
</evidence>
<evidence type="ECO:0000313" key="6">
    <source>
        <dbReference type="Proteomes" id="UP000823868"/>
    </source>
</evidence>
<feature type="domain" description="ABC transporter" evidence="4">
    <location>
        <begin position="9"/>
        <end position="239"/>
    </location>
</feature>
<dbReference type="GO" id="GO:0016887">
    <property type="term" value="F:ATP hydrolysis activity"/>
    <property type="evidence" value="ECO:0007669"/>
    <property type="project" value="InterPro"/>
</dbReference>
<accession>A0A9D2BZD5</accession>
<dbReference type="PROSITE" id="PS50893">
    <property type="entry name" value="ABC_TRANSPORTER_2"/>
    <property type="match status" value="1"/>
</dbReference>
<dbReference type="CDD" id="cd03293">
    <property type="entry name" value="ABC_NrtD_SsuB_transporters"/>
    <property type="match status" value="1"/>
</dbReference>
<dbReference type="PANTHER" id="PTHR42788">
    <property type="entry name" value="TAURINE IMPORT ATP-BINDING PROTEIN-RELATED"/>
    <property type="match status" value="1"/>
</dbReference>
<organism evidence="5 6">
    <name type="scientific">Candidatus Flavonifractor merdigallinarum</name>
    <dbReference type="NCBI Taxonomy" id="2838589"/>
    <lineage>
        <taxon>Bacteria</taxon>
        <taxon>Bacillati</taxon>
        <taxon>Bacillota</taxon>
        <taxon>Clostridia</taxon>
        <taxon>Eubacteriales</taxon>
        <taxon>Oscillospiraceae</taxon>
        <taxon>Flavonifractor</taxon>
    </lineage>
</organism>
<dbReference type="SUPFAM" id="SSF52540">
    <property type="entry name" value="P-loop containing nucleoside triphosphate hydrolases"/>
    <property type="match status" value="1"/>
</dbReference>
<evidence type="ECO:0000313" key="5">
    <source>
        <dbReference type="EMBL" id="HIY21380.1"/>
    </source>
</evidence>
<dbReference type="InterPro" id="IPR050166">
    <property type="entry name" value="ABC_transporter_ATP-bind"/>
</dbReference>
<evidence type="ECO:0000259" key="4">
    <source>
        <dbReference type="PROSITE" id="PS50893"/>
    </source>
</evidence>
<evidence type="ECO:0000256" key="2">
    <source>
        <dbReference type="ARBA" id="ARBA00022741"/>
    </source>
</evidence>
<dbReference type="Pfam" id="PF00005">
    <property type="entry name" value="ABC_tran"/>
    <property type="match status" value="1"/>
</dbReference>
<reference evidence="5" key="1">
    <citation type="journal article" date="2021" name="PeerJ">
        <title>Extensive microbial diversity within the chicken gut microbiome revealed by metagenomics and culture.</title>
        <authorList>
            <person name="Gilroy R."/>
            <person name="Ravi A."/>
            <person name="Getino M."/>
            <person name="Pursley I."/>
            <person name="Horton D.L."/>
            <person name="Alikhan N.F."/>
            <person name="Baker D."/>
            <person name="Gharbi K."/>
            <person name="Hall N."/>
            <person name="Watson M."/>
            <person name="Adriaenssens E.M."/>
            <person name="Foster-Nyarko E."/>
            <person name="Jarju S."/>
            <person name="Secka A."/>
            <person name="Antonio M."/>
            <person name="Oren A."/>
            <person name="Chaudhuri R.R."/>
            <person name="La Ragione R."/>
            <person name="Hildebrand F."/>
            <person name="Pallen M.J."/>
        </authorList>
    </citation>
    <scope>NUCLEOTIDE SEQUENCE</scope>
    <source>
        <strain evidence="5">ChiBcec16_6824</strain>
    </source>
</reference>
<proteinExistence type="predicted"/>
<dbReference type="PROSITE" id="PS00211">
    <property type="entry name" value="ABC_TRANSPORTER_1"/>
    <property type="match status" value="1"/>
</dbReference>
<dbReference type="InterPro" id="IPR017871">
    <property type="entry name" value="ABC_transporter-like_CS"/>
</dbReference>
<dbReference type="PANTHER" id="PTHR42788:SF2">
    <property type="entry name" value="ABC TRANSPORTER ATP-BINDING PROTEIN"/>
    <property type="match status" value="1"/>
</dbReference>
<dbReference type="EMBL" id="DXDX01000106">
    <property type="protein sequence ID" value="HIY21380.1"/>
    <property type="molecule type" value="Genomic_DNA"/>
</dbReference>
<protein>
    <submittedName>
        <fullName evidence="5">ABC transporter ATP-binding protein</fullName>
    </submittedName>
</protein>
<evidence type="ECO:0000256" key="1">
    <source>
        <dbReference type="ARBA" id="ARBA00022448"/>
    </source>
</evidence>
<name>A0A9D2BZD5_9FIRM</name>
<comment type="caution">
    <text evidence="5">The sequence shown here is derived from an EMBL/GenBank/DDBJ whole genome shotgun (WGS) entry which is preliminary data.</text>
</comment>
<reference evidence="5" key="2">
    <citation type="submission" date="2021-04" db="EMBL/GenBank/DDBJ databases">
        <authorList>
            <person name="Gilroy R."/>
        </authorList>
    </citation>
    <scope>NUCLEOTIDE SEQUENCE</scope>
    <source>
        <strain evidence="5">ChiBcec16_6824</strain>
    </source>
</reference>
<dbReference type="SMART" id="SM00382">
    <property type="entry name" value="AAA"/>
    <property type="match status" value="1"/>
</dbReference>
<keyword evidence="3 5" id="KW-0067">ATP-binding</keyword>
<dbReference type="Proteomes" id="UP000823868">
    <property type="component" value="Unassembled WGS sequence"/>
</dbReference>
<keyword evidence="2" id="KW-0547">Nucleotide-binding</keyword>
<dbReference type="InterPro" id="IPR027417">
    <property type="entry name" value="P-loop_NTPase"/>
</dbReference>
<keyword evidence="1" id="KW-0813">Transport</keyword>
<sequence>MDTGTVSALEFENVSYQYPSEDFDIVDNLSFQVEPGSFHCIIGVSGCGKSTIFRMTNGLLTPKHGVIRVDGASVAGRKGYCGYMPQKDLLFPWRPVWENVALPLEVKGGFSKQERRAQAEAALEDVGLSGCGDKLPQELSGGMRQRAAFARTMLTGSNLLLLDEPFSALDFLTRISMQEWLLSQWQKHQKTILFITHDVEEALFLSQSVLVVASTPIHTLTDIPVPAPVPRDRSCLKDPAMVELKEQLISMLRKQVGV</sequence>
<dbReference type="GO" id="GO:0005524">
    <property type="term" value="F:ATP binding"/>
    <property type="evidence" value="ECO:0007669"/>
    <property type="project" value="UniProtKB-KW"/>
</dbReference>
<dbReference type="Gene3D" id="3.40.50.300">
    <property type="entry name" value="P-loop containing nucleotide triphosphate hydrolases"/>
    <property type="match status" value="1"/>
</dbReference>